<name>A0A9W4TNU8_9PROT</name>
<proteinExistence type="predicted"/>
<feature type="domain" description="Penicillin-binding protein transpeptidase" evidence="2">
    <location>
        <begin position="68"/>
        <end position="266"/>
    </location>
</feature>
<evidence type="ECO:0000313" key="3">
    <source>
        <dbReference type="EMBL" id="CAI3924304.1"/>
    </source>
</evidence>
<dbReference type="Proteomes" id="UP001154259">
    <property type="component" value="Unassembled WGS sequence"/>
</dbReference>
<evidence type="ECO:0000313" key="5">
    <source>
        <dbReference type="Proteomes" id="UP001154255"/>
    </source>
</evidence>
<feature type="chain" id="PRO_5040913121" evidence="1">
    <location>
        <begin position="27"/>
        <end position="274"/>
    </location>
</feature>
<reference evidence="4" key="1">
    <citation type="submission" date="2022-10" db="EMBL/GenBank/DDBJ databases">
        <authorList>
            <person name="Botero Cardona J."/>
        </authorList>
    </citation>
    <scope>NUCLEOTIDE SEQUENCE</scope>
    <source>
        <strain evidence="4">LMG 31819</strain>
        <strain evidence="3">R-53529</strain>
    </source>
</reference>
<protein>
    <submittedName>
        <fullName evidence="3 4">Beta-lactamase class D (YbxI)</fullName>
    </submittedName>
</protein>
<dbReference type="InterPro" id="IPR012338">
    <property type="entry name" value="Beta-lactam/transpept-like"/>
</dbReference>
<dbReference type="GO" id="GO:0008658">
    <property type="term" value="F:penicillin binding"/>
    <property type="evidence" value="ECO:0007669"/>
    <property type="project" value="InterPro"/>
</dbReference>
<dbReference type="EMBL" id="CAMXCM010000003">
    <property type="protein sequence ID" value="CAI3946543.1"/>
    <property type="molecule type" value="Genomic_DNA"/>
</dbReference>
<dbReference type="Pfam" id="PF00905">
    <property type="entry name" value="Transpeptidase"/>
    <property type="match status" value="1"/>
</dbReference>
<evidence type="ECO:0000259" key="2">
    <source>
        <dbReference type="Pfam" id="PF00905"/>
    </source>
</evidence>
<dbReference type="EMBL" id="CAMXCS010000001">
    <property type="protein sequence ID" value="CAI3924304.1"/>
    <property type="molecule type" value="Genomic_DNA"/>
</dbReference>
<dbReference type="NCBIfam" id="NF012161">
    <property type="entry name" value="bla_class_D_main"/>
    <property type="match status" value="1"/>
</dbReference>
<evidence type="ECO:0000313" key="6">
    <source>
        <dbReference type="Proteomes" id="UP001154259"/>
    </source>
</evidence>
<evidence type="ECO:0000256" key="1">
    <source>
        <dbReference type="SAM" id="SignalP"/>
    </source>
</evidence>
<dbReference type="SUPFAM" id="SSF56601">
    <property type="entry name" value="beta-lactamase/transpeptidase-like"/>
    <property type="match status" value="1"/>
</dbReference>
<organism evidence="4 5">
    <name type="scientific">Commensalibacter communis</name>
    <dbReference type="NCBI Taxonomy" id="2972786"/>
    <lineage>
        <taxon>Bacteria</taxon>
        <taxon>Pseudomonadati</taxon>
        <taxon>Pseudomonadota</taxon>
        <taxon>Alphaproteobacteria</taxon>
        <taxon>Acetobacterales</taxon>
        <taxon>Acetobacteraceae</taxon>
    </lineage>
</organism>
<feature type="signal peptide" evidence="1">
    <location>
        <begin position="1"/>
        <end position="26"/>
    </location>
</feature>
<evidence type="ECO:0000313" key="4">
    <source>
        <dbReference type="EMBL" id="CAI3946543.1"/>
    </source>
</evidence>
<keyword evidence="6" id="KW-1185">Reference proteome</keyword>
<accession>A0A9W4TNU8</accession>
<dbReference type="Proteomes" id="UP001154255">
    <property type="component" value="Unassembled WGS sequence"/>
</dbReference>
<dbReference type="RefSeq" id="WP_271788590.1">
    <property type="nucleotide sequence ID" value="NZ_CAMXCJ010000002.1"/>
</dbReference>
<dbReference type="Gene3D" id="3.40.710.10">
    <property type="entry name" value="DD-peptidase/beta-lactamase superfamily"/>
    <property type="match status" value="1"/>
</dbReference>
<gene>
    <name evidence="3" type="ORF">R53529_LOCUS132</name>
    <name evidence="4" type="ORF">R53530_LOCUS1559</name>
</gene>
<keyword evidence="1" id="KW-0732">Signal</keyword>
<comment type="caution">
    <text evidence="4">The sequence shown here is derived from an EMBL/GenBank/DDBJ whole genome shotgun (WGS) entry which is preliminary data.</text>
</comment>
<dbReference type="AlphaFoldDB" id="A0A9W4TNU8"/>
<dbReference type="InterPro" id="IPR001460">
    <property type="entry name" value="PCN-bd_Tpept"/>
</dbReference>
<sequence>MKKTWMLSKTVVAIYGICAFVPVAHSQQTNIDYTHKQQNDIQQLFNQAHIQGVLVIDNKNVIQTFGNALQRAQTYYVPASTFKMVNALIGLENNIATPNEIFKWDGKKHMLSSWEKDMTLGEATRLSAVPVYQALARRTGLSLMQKEIKRIHYGNETIGNQVDKFWLVGPLKITPVQEAQFAYQFAYQQLPFKKQVQNDVQQMLFITQKNGNKIYAKSGLGVNKNPRIGWLTGWVEKPNGDKIAFSLNLEMKPNLSLSLRNDLTYKSLKILNIL</sequence>